<keyword evidence="3" id="KW-1185">Reference proteome</keyword>
<dbReference type="PANTHER" id="PTHR31270:SF1">
    <property type="entry name" value="GLUTAMINYL-PEPTIDE CYCLOTRANSFERASE"/>
    <property type="match status" value="1"/>
</dbReference>
<dbReference type="STRING" id="658219.SAMN05216212_2142"/>
<evidence type="ECO:0000313" key="3">
    <source>
        <dbReference type="Proteomes" id="UP000199305"/>
    </source>
</evidence>
<reference evidence="3" key="1">
    <citation type="submission" date="2016-10" db="EMBL/GenBank/DDBJ databases">
        <authorList>
            <person name="Varghese N."/>
            <person name="Submissions S."/>
        </authorList>
    </citation>
    <scope>NUCLEOTIDE SEQUENCE [LARGE SCALE GENOMIC DNA]</scope>
    <source>
        <strain evidence="3">CGMCC 1.10658</strain>
    </source>
</reference>
<dbReference type="SUPFAM" id="SSF63825">
    <property type="entry name" value="YWTD domain"/>
    <property type="match status" value="1"/>
</dbReference>
<sequence>MRRLIIVLALVAACGANAAQAIREVGYELLEQRERPGDHFTQGLYFDGEHWWESSGRYGQSWLARYSDPARPPVRRQWLAPNRFAEGLAVLGDRLFLLTWRAGELQVYRRDDLARIATRHYAGEGWGLTTDGKSLIMSDGSDKLAFRDPDTFAVSRRLRVHGGDADWSNLNELEYAHGLVWANIWQDTRIIAIDPASGEVRAQVDLAGLQPRASGPGAVANGIAWDRARDGLWVTGKLWPRLYLIRPAGLGFGDPRAGDDR</sequence>
<keyword evidence="2" id="KW-0808">Transferase</keyword>
<dbReference type="Pfam" id="PF05096">
    <property type="entry name" value="Glu_cyclase_2"/>
    <property type="match status" value="1"/>
</dbReference>
<keyword evidence="1" id="KW-0732">Signal</keyword>
<dbReference type="AlphaFoldDB" id="A0A1G9ASA1"/>
<dbReference type="InterPro" id="IPR007788">
    <property type="entry name" value="QCT"/>
</dbReference>
<dbReference type="PANTHER" id="PTHR31270">
    <property type="entry name" value="GLUTAMINYL-PEPTIDE CYCLOTRANSFERASE"/>
    <property type="match status" value="1"/>
</dbReference>
<feature type="chain" id="PRO_5011741676" evidence="1">
    <location>
        <begin position="19"/>
        <end position="261"/>
    </location>
</feature>
<protein>
    <submittedName>
        <fullName evidence="2">Glutamine cyclotransferase</fullName>
    </submittedName>
</protein>
<evidence type="ECO:0000313" key="2">
    <source>
        <dbReference type="EMBL" id="SDK30196.1"/>
    </source>
</evidence>
<dbReference type="Proteomes" id="UP000199305">
    <property type="component" value="Unassembled WGS sequence"/>
</dbReference>
<proteinExistence type="predicted"/>
<dbReference type="RefSeq" id="WP_091513215.1">
    <property type="nucleotide sequence ID" value="NZ_FNFH01000003.1"/>
</dbReference>
<dbReference type="EMBL" id="FNFH01000003">
    <property type="protein sequence ID" value="SDK30196.1"/>
    <property type="molecule type" value="Genomic_DNA"/>
</dbReference>
<name>A0A1G9ASA1_9GAMM</name>
<feature type="signal peptide" evidence="1">
    <location>
        <begin position="1"/>
        <end position="18"/>
    </location>
</feature>
<accession>A0A1G9ASA1</accession>
<gene>
    <name evidence="2" type="ORF">SAMN05216212_2142</name>
</gene>
<dbReference type="GO" id="GO:0016603">
    <property type="term" value="F:glutaminyl-peptide cyclotransferase activity"/>
    <property type="evidence" value="ECO:0007669"/>
    <property type="project" value="InterPro"/>
</dbReference>
<dbReference type="OrthoDB" id="9783700at2"/>
<organism evidence="2 3">
    <name type="scientific">Microbulbifer yueqingensis</name>
    <dbReference type="NCBI Taxonomy" id="658219"/>
    <lineage>
        <taxon>Bacteria</taxon>
        <taxon>Pseudomonadati</taxon>
        <taxon>Pseudomonadota</taxon>
        <taxon>Gammaproteobacteria</taxon>
        <taxon>Cellvibrionales</taxon>
        <taxon>Microbulbiferaceae</taxon>
        <taxon>Microbulbifer</taxon>
    </lineage>
</organism>
<evidence type="ECO:0000256" key="1">
    <source>
        <dbReference type="SAM" id="SignalP"/>
    </source>
</evidence>